<reference evidence="2" key="1">
    <citation type="submission" date="2020-09" db="EMBL/GenBank/DDBJ databases">
        <title>A novel bacterium of genus Paenibacillus, isolated from South China Sea.</title>
        <authorList>
            <person name="Huang H."/>
            <person name="Mo K."/>
            <person name="Hu Y."/>
        </authorList>
    </citation>
    <scope>NUCLEOTIDE SEQUENCE</scope>
    <source>
        <strain evidence="2">IB182363</strain>
    </source>
</reference>
<evidence type="ECO:0000313" key="3">
    <source>
        <dbReference type="Proteomes" id="UP000639396"/>
    </source>
</evidence>
<evidence type="ECO:0000256" key="1">
    <source>
        <dbReference type="SAM" id="Phobius"/>
    </source>
</evidence>
<dbReference type="AlphaFoldDB" id="A0A927H2G5"/>
<organism evidence="2 3">
    <name type="scientific">Paenibacillus oceani</name>
    <dbReference type="NCBI Taxonomy" id="2772510"/>
    <lineage>
        <taxon>Bacteria</taxon>
        <taxon>Bacillati</taxon>
        <taxon>Bacillota</taxon>
        <taxon>Bacilli</taxon>
        <taxon>Bacillales</taxon>
        <taxon>Paenibacillaceae</taxon>
        <taxon>Paenibacillus</taxon>
    </lineage>
</organism>
<name>A0A927H2G5_9BACL</name>
<dbReference type="RefSeq" id="WP_190930857.1">
    <property type="nucleotide sequence ID" value="NZ_JACXJA010000039.1"/>
</dbReference>
<comment type="caution">
    <text evidence="2">The sequence shown here is derived from an EMBL/GenBank/DDBJ whole genome shotgun (WGS) entry which is preliminary data.</text>
</comment>
<keyword evidence="3" id="KW-1185">Reference proteome</keyword>
<sequence>MKIHIVAGILVGYFNDIWQMVLVASVLWGIVFCAFMLKSYKERKERYLARLKSLGKENEFGLSPKIAYYIREFIMAVGMAFMIGTITLTVKSMAG</sequence>
<proteinExistence type="predicted"/>
<accession>A0A927H2G5</accession>
<keyword evidence="1" id="KW-0472">Membrane</keyword>
<feature type="transmembrane region" description="Helical" evidence="1">
    <location>
        <begin position="73"/>
        <end position="94"/>
    </location>
</feature>
<dbReference type="EMBL" id="JACXJA010000039">
    <property type="protein sequence ID" value="MBD2865232.1"/>
    <property type="molecule type" value="Genomic_DNA"/>
</dbReference>
<keyword evidence="1" id="KW-0812">Transmembrane</keyword>
<evidence type="ECO:0000313" key="2">
    <source>
        <dbReference type="EMBL" id="MBD2865232.1"/>
    </source>
</evidence>
<dbReference type="Proteomes" id="UP000639396">
    <property type="component" value="Unassembled WGS sequence"/>
</dbReference>
<protein>
    <submittedName>
        <fullName evidence="2">Uncharacterized protein</fullName>
    </submittedName>
</protein>
<keyword evidence="1" id="KW-1133">Transmembrane helix</keyword>
<feature type="transmembrane region" description="Helical" evidence="1">
    <location>
        <begin position="17"/>
        <end position="37"/>
    </location>
</feature>
<gene>
    <name evidence="2" type="ORF">IDH45_24940</name>
</gene>